<evidence type="ECO:0000256" key="7">
    <source>
        <dbReference type="PROSITE-ProRule" id="PRU00385"/>
    </source>
</evidence>
<reference evidence="12" key="2">
    <citation type="submission" date="2020-10" db="UniProtKB">
        <authorList>
            <consortium name="WormBaseParasite"/>
        </authorList>
    </citation>
    <scope>IDENTIFICATION</scope>
</reference>
<feature type="region of interest" description="Disordered" evidence="8">
    <location>
        <begin position="767"/>
        <end position="821"/>
    </location>
</feature>
<evidence type="ECO:0000256" key="8">
    <source>
        <dbReference type="SAM" id="MobiDB-lite"/>
    </source>
</evidence>
<feature type="compositionally biased region" description="Basic residues" evidence="8">
    <location>
        <begin position="640"/>
        <end position="650"/>
    </location>
</feature>
<keyword evidence="11" id="KW-1185">Reference proteome</keyword>
<evidence type="ECO:0000256" key="4">
    <source>
        <dbReference type="ARBA" id="ARBA00022989"/>
    </source>
</evidence>
<evidence type="ECO:0000256" key="3">
    <source>
        <dbReference type="ARBA" id="ARBA00022692"/>
    </source>
</evidence>
<keyword evidence="6" id="KW-0539">Nucleus</keyword>
<evidence type="ECO:0000313" key="12">
    <source>
        <dbReference type="WBParaSite" id="Pan_g21332.t1"/>
    </source>
</evidence>
<dbReference type="AlphaFoldDB" id="A0A7E4VIJ5"/>
<feature type="region of interest" description="Disordered" evidence="8">
    <location>
        <begin position="1"/>
        <end position="32"/>
    </location>
</feature>
<feature type="compositionally biased region" description="Polar residues" evidence="8">
    <location>
        <begin position="776"/>
        <end position="790"/>
    </location>
</feature>
<keyword evidence="5 7" id="KW-0472">Membrane</keyword>
<feature type="region of interest" description="Disordered" evidence="8">
    <location>
        <begin position="1141"/>
        <end position="1192"/>
    </location>
</feature>
<dbReference type="GO" id="GO:0031965">
    <property type="term" value="C:nuclear membrane"/>
    <property type="evidence" value="ECO:0007669"/>
    <property type="project" value="UniProtKB-SubCell"/>
</dbReference>
<feature type="domain" description="KASH" evidence="10">
    <location>
        <begin position="1196"/>
        <end position="1253"/>
    </location>
</feature>
<feature type="compositionally biased region" description="Low complexity" evidence="8">
    <location>
        <begin position="1180"/>
        <end position="1192"/>
    </location>
</feature>
<dbReference type="SMART" id="SM01249">
    <property type="entry name" value="KASH"/>
    <property type="match status" value="1"/>
</dbReference>
<comment type="similarity">
    <text evidence="2">Belongs to the nesprin family.</text>
</comment>
<evidence type="ECO:0000256" key="1">
    <source>
        <dbReference type="ARBA" id="ARBA00004126"/>
    </source>
</evidence>
<evidence type="ECO:0000256" key="9">
    <source>
        <dbReference type="SAM" id="Phobius"/>
    </source>
</evidence>
<protein>
    <submittedName>
        <fullName evidence="12">KASH domain-containing protein</fullName>
    </submittedName>
</protein>
<dbReference type="InterPro" id="IPR012315">
    <property type="entry name" value="KASH"/>
</dbReference>
<feature type="compositionally biased region" description="Low complexity" evidence="8">
    <location>
        <begin position="1"/>
        <end position="13"/>
    </location>
</feature>
<feature type="region of interest" description="Disordered" evidence="8">
    <location>
        <begin position="372"/>
        <end position="398"/>
    </location>
</feature>
<feature type="region of interest" description="Disordered" evidence="8">
    <location>
        <begin position="590"/>
        <end position="665"/>
    </location>
</feature>
<keyword evidence="4 9" id="KW-1133">Transmembrane helix</keyword>
<dbReference type="WBParaSite" id="Pan_g21332.t1">
    <property type="protein sequence ID" value="Pan_g21332.t1"/>
    <property type="gene ID" value="Pan_g21332"/>
</dbReference>
<accession>A0A7E4VIJ5</accession>
<organism evidence="11 12">
    <name type="scientific">Panagrellus redivivus</name>
    <name type="common">Microworm</name>
    <dbReference type="NCBI Taxonomy" id="6233"/>
    <lineage>
        <taxon>Eukaryota</taxon>
        <taxon>Metazoa</taxon>
        <taxon>Ecdysozoa</taxon>
        <taxon>Nematoda</taxon>
        <taxon>Chromadorea</taxon>
        <taxon>Rhabditida</taxon>
        <taxon>Tylenchina</taxon>
        <taxon>Panagrolaimomorpha</taxon>
        <taxon>Panagrolaimoidea</taxon>
        <taxon>Panagrolaimidae</taxon>
        <taxon>Panagrellus</taxon>
    </lineage>
</organism>
<reference evidence="11" key="1">
    <citation type="journal article" date="2013" name="Genetics">
        <title>The draft genome and transcriptome of Panagrellus redivivus are shaped by the harsh demands of a free-living lifestyle.</title>
        <authorList>
            <person name="Srinivasan J."/>
            <person name="Dillman A.R."/>
            <person name="Macchietto M.G."/>
            <person name="Heikkinen L."/>
            <person name="Lakso M."/>
            <person name="Fracchia K.M."/>
            <person name="Antoshechkin I."/>
            <person name="Mortazavi A."/>
            <person name="Wong G."/>
            <person name="Sternberg P.W."/>
        </authorList>
    </citation>
    <scope>NUCLEOTIDE SEQUENCE [LARGE SCALE GENOMIC DNA]</scope>
    <source>
        <strain evidence="11">MT8872</strain>
    </source>
</reference>
<dbReference type="PROSITE" id="PS51049">
    <property type="entry name" value="KASH"/>
    <property type="match status" value="1"/>
</dbReference>
<evidence type="ECO:0000256" key="6">
    <source>
        <dbReference type="ARBA" id="ARBA00023242"/>
    </source>
</evidence>
<feature type="region of interest" description="Disordered" evidence="8">
    <location>
        <begin position="459"/>
        <end position="487"/>
    </location>
</feature>
<evidence type="ECO:0000313" key="11">
    <source>
        <dbReference type="Proteomes" id="UP000492821"/>
    </source>
</evidence>
<comment type="subcellular location">
    <subcellularLocation>
        <location evidence="1">Nucleus membrane</location>
    </subcellularLocation>
</comment>
<evidence type="ECO:0000256" key="5">
    <source>
        <dbReference type="ARBA" id="ARBA00023136"/>
    </source>
</evidence>
<dbReference type="Proteomes" id="UP000492821">
    <property type="component" value="Unassembled WGS sequence"/>
</dbReference>
<sequence>MLDVSPLSASLPNPRRRRRPSTDVGGAGAVRSSPSASVLATTSLECWGSVRSALPCNSPVSAPPKLVELLRRRECSRSIIMNNSSFNASMDTSIAMDVSMEGHRDSIDESSAYSTSLLELSQVSGWSAVAYDWNASFRRQVSQLEADLLASRANLSESTDEEMTTKNIAHDLFVERCCTLYNDIQNAIDEFEFEQQVPCIASLDERQRRLMEQAAVLAEGAPDLADIVKLRMNTINKAFEQLKIRHDEGSNQGPRDNGSPTLQLRKWLQSMDGKMAEFKSELIAASDSYNALQRLRSDYQAVQLQIESEGQPLLSAAKKYIQSRPIATSDEPDKKPDRAIRNLAQLEQRFCLTWIKSLENLERINSCLHRLQGPTTADPESASEDEEPSAKRRRTFSAETELPSILPCFSPRSTISDVPLIPSSTESECATEDMADVDVLPNLSVAAAHEWATTAHSQDIGYSSGENSPHDEKYPLPESGLVAPPESEKTLQRLKSTPTKRFYKTVPLDDTGATDTEGARVLTDTGSGSEFCLDVPSDPLSESMIAQTDAVNGSVNMDPEGDFDEVMAMLDGDDLDLMVERLRNGTQWRELKMKPKRVSTPRRSIQSSLRSEDNSREASSEGESDRCSLAESGMNSSLTARKRRYKKATRHSLPSGVGSPMSSSFTSMKQSLTNVGMDESIYIFNDPIPDAMSQSVNATFNGASRKHTLPKRKLHRNRMHQSLSDHADLAFSMANFNNNVNLTMSSSFAGLGTPLASSTLRRSSAAVIPRRPSIESLASSTSSGTVQENGDANYEWDDYRDPPSPPDMSLIDGSPQTASTSSSILDATIIEDDFQAQLPVPDSGSSDVESTLLESRQTYFQVRRIINEYDALSPEKYEVRKALRQNARDNVKRLTAIVAALPRTQMNPDATDIVEHLQKDWKHTLEELETVSDDPVDDDVVMEEQQATAKVIQEHLKDMKTALSEILAADSRTMAVNDIESFIDERRRICRTLISRRNGLKDIAEHDTDNTFNVGELRNLLQYVEDTLNVLSSSTGELEVAFEHYQNVGCIAEGIENLTAKIDSFKSGVSSIEVLENAVTQCQERLDALEAICDGLSSQFGEIATITGKVRPGKDTKYWRQLKTYKSELEALKARYKQLKSAQPASATSKSANRKKANLPAGTFGLQRRNVPNRPEVNQSIDASPAAPAPRSFPSRLAGAFRESRLLQALLAFSIFLGAAMFLVHMYADEGPQNNWRRRFGPQLDYVNGPPPS</sequence>
<proteinExistence type="inferred from homology"/>
<evidence type="ECO:0000256" key="2">
    <source>
        <dbReference type="ARBA" id="ARBA00008619"/>
    </source>
</evidence>
<name>A0A7E4VIJ5_PANRE</name>
<evidence type="ECO:0000259" key="10">
    <source>
        <dbReference type="PROSITE" id="PS51049"/>
    </source>
</evidence>
<feature type="transmembrane region" description="Helical" evidence="9">
    <location>
        <begin position="1206"/>
        <end position="1228"/>
    </location>
</feature>
<feature type="compositionally biased region" description="Basic and acidic residues" evidence="8">
    <location>
        <begin position="610"/>
        <end position="628"/>
    </location>
</feature>
<feature type="topological domain" description="Perinuclear space" evidence="7">
    <location>
        <begin position="1226"/>
        <end position="1253"/>
    </location>
</feature>
<keyword evidence="3 7" id="KW-0812">Transmembrane</keyword>
<feature type="compositionally biased region" description="Polar residues" evidence="8">
    <location>
        <begin position="1141"/>
        <end position="1151"/>
    </location>
</feature>
<feature type="topological domain" description="Cytoplasmic" evidence="7">
    <location>
        <begin position="1"/>
        <end position="1204"/>
    </location>
</feature>